<dbReference type="Proteomes" id="UP000030418">
    <property type="component" value="Unassembled WGS sequence"/>
</dbReference>
<dbReference type="RefSeq" id="WP_018345642.1">
    <property type="nucleotide sequence ID" value="NZ_JPXY01000024.1"/>
</dbReference>
<evidence type="ECO:0000313" key="1">
    <source>
        <dbReference type="EMBL" id="KGQ32306.1"/>
    </source>
</evidence>
<organism evidence="1 2">
    <name type="scientific">Gallibacterium genomosp. 2</name>
    <dbReference type="NCBI Taxonomy" id="155517"/>
    <lineage>
        <taxon>Bacteria</taxon>
        <taxon>Pseudomonadati</taxon>
        <taxon>Pseudomonadota</taxon>
        <taxon>Gammaproteobacteria</taxon>
        <taxon>Pasteurellales</taxon>
        <taxon>Pasteurellaceae</taxon>
        <taxon>Gallibacterium</taxon>
    </lineage>
</organism>
<comment type="caution">
    <text evidence="1">The sequence shown here is derived from an EMBL/GenBank/DDBJ whole genome shotgun (WGS) entry which is preliminary data.</text>
</comment>
<evidence type="ECO:0000313" key="2">
    <source>
        <dbReference type="Proteomes" id="UP000030418"/>
    </source>
</evidence>
<keyword evidence="2" id="KW-1185">Reference proteome</keyword>
<dbReference type="EMBL" id="JPXY01000024">
    <property type="protein sequence ID" value="KGQ32306.1"/>
    <property type="molecule type" value="Genomic_DNA"/>
</dbReference>
<sequence length="111" mass="12943">MKWLALNEGLINFIGLLSEEALHFFEESIKKFEIVSTPFSIEINSYVSIQCIIIDDTAIILSFNYGKYTHLNYGESKSEKEFIYALETKYFETNSYIELSPKNKLKLKIIK</sequence>
<reference evidence="1 2" key="1">
    <citation type="submission" date="2014-08" db="EMBL/GenBank/DDBJ databases">
        <title>Chaperone-usher fimbriae in a diverse selection of Gallibacterium genomes.</title>
        <authorList>
            <person name="Kudirkiene E."/>
            <person name="Bager R.J."/>
            <person name="Johnson T.J."/>
            <person name="Bojesen A.M."/>
        </authorList>
    </citation>
    <scope>NUCLEOTIDE SEQUENCE [LARGE SCALE GENOMIC DNA]</scope>
    <source>
        <strain evidence="1 2">CCM5976</strain>
    </source>
</reference>
<dbReference type="GeneID" id="77262501"/>
<protein>
    <submittedName>
        <fullName evidence="1">Uncharacterized protein</fullName>
    </submittedName>
</protein>
<proteinExistence type="predicted"/>
<gene>
    <name evidence="1" type="ORF">P375_05795</name>
</gene>
<dbReference type="AlphaFoldDB" id="A0A0A2XIX7"/>
<accession>A0A0A2XIX7</accession>
<name>A0A0A2XIX7_9PAST</name>